<accession>A0A397V8R2</accession>
<dbReference type="InterPro" id="IPR001245">
    <property type="entry name" value="Ser-Thr/Tyr_kinase_cat_dom"/>
</dbReference>
<dbReference type="EMBL" id="QKWP01000682">
    <property type="protein sequence ID" value="RIB16363.1"/>
    <property type="molecule type" value="Genomic_DNA"/>
</dbReference>
<sequence length="72" mass="8458">MVLKYVNGGNLRDYLRDNFKNDEYKLKFVEQIYCAKDLAHGLGFLRKESDLHSKNILIHNKQLMIADLGLFK</sequence>
<dbReference type="GO" id="GO:0004672">
    <property type="term" value="F:protein kinase activity"/>
    <property type="evidence" value="ECO:0007669"/>
    <property type="project" value="InterPro"/>
</dbReference>
<protein>
    <recommendedName>
        <fullName evidence="1">Protein kinase domain-containing protein</fullName>
    </recommendedName>
</protein>
<dbReference type="PROSITE" id="PS50011">
    <property type="entry name" value="PROTEIN_KINASE_DOM"/>
    <property type="match status" value="1"/>
</dbReference>
<organism evidence="2 3">
    <name type="scientific">Gigaspora rosea</name>
    <dbReference type="NCBI Taxonomy" id="44941"/>
    <lineage>
        <taxon>Eukaryota</taxon>
        <taxon>Fungi</taxon>
        <taxon>Fungi incertae sedis</taxon>
        <taxon>Mucoromycota</taxon>
        <taxon>Glomeromycotina</taxon>
        <taxon>Glomeromycetes</taxon>
        <taxon>Diversisporales</taxon>
        <taxon>Gigasporaceae</taxon>
        <taxon>Gigaspora</taxon>
    </lineage>
</organism>
<dbReference type="InterPro" id="IPR000719">
    <property type="entry name" value="Prot_kinase_dom"/>
</dbReference>
<dbReference type="OrthoDB" id="10261027at2759"/>
<evidence type="ECO:0000313" key="3">
    <source>
        <dbReference type="Proteomes" id="UP000266673"/>
    </source>
</evidence>
<proteinExistence type="predicted"/>
<dbReference type="GO" id="GO:0005524">
    <property type="term" value="F:ATP binding"/>
    <property type="evidence" value="ECO:0007669"/>
    <property type="project" value="InterPro"/>
</dbReference>
<dbReference type="Gene3D" id="1.10.510.10">
    <property type="entry name" value="Transferase(Phosphotransferase) domain 1"/>
    <property type="match status" value="1"/>
</dbReference>
<dbReference type="InterPro" id="IPR011009">
    <property type="entry name" value="Kinase-like_dom_sf"/>
</dbReference>
<evidence type="ECO:0000313" key="2">
    <source>
        <dbReference type="EMBL" id="RIB16363.1"/>
    </source>
</evidence>
<dbReference type="STRING" id="44941.A0A397V8R2"/>
<dbReference type="AlphaFoldDB" id="A0A397V8R2"/>
<dbReference type="Pfam" id="PF07714">
    <property type="entry name" value="PK_Tyr_Ser-Thr"/>
    <property type="match status" value="1"/>
</dbReference>
<evidence type="ECO:0000259" key="1">
    <source>
        <dbReference type="PROSITE" id="PS50011"/>
    </source>
</evidence>
<reference evidence="2 3" key="1">
    <citation type="submission" date="2018-06" db="EMBL/GenBank/DDBJ databases">
        <title>Comparative genomics reveals the genomic features of Rhizophagus irregularis, R. cerebriforme, R. diaphanum and Gigaspora rosea, and their symbiotic lifestyle signature.</title>
        <authorList>
            <person name="Morin E."/>
            <person name="San Clemente H."/>
            <person name="Chen E.C.H."/>
            <person name="De La Providencia I."/>
            <person name="Hainaut M."/>
            <person name="Kuo A."/>
            <person name="Kohler A."/>
            <person name="Murat C."/>
            <person name="Tang N."/>
            <person name="Roy S."/>
            <person name="Loubradou J."/>
            <person name="Henrissat B."/>
            <person name="Grigoriev I.V."/>
            <person name="Corradi N."/>
            <person name="Roux C."/>
            <person name="Martin F.M."/>
        </authorList>
    </citation>
    <scope>NUCLEOTIDE SEQUENCE [LARGE SCALE GENOMIC DNA]</scope>
    <source>
        <strain evidence="2 3">DAOM 194757</strain>
    </source>
</reference>
<keyword evidence="3" id="KW-1185">Reference proteome</keyword>
<dbReference type="SUPFAM" id="SSF56112">
    <property type="entry name" value="Protein kinase-like (PK-like)"/>
    <property type="match status" value="1"/>
</dbReference>
<name>A0A397V8R2_9GLOM</name>
<gene>
    <name evidence="2" type="ORF">C2G38_2190179</name>
</gene>
<comment type="caution">
    <text evidence="2">The sequence shown here is derived from an EMBL/GenBank/DDBJ whole genome shotgun (WGS) entry which is preliminary data.</text>
</comment>
<feature type="domain" description="Protein kinase" evidence="1">
    <location>
        <begin position="1"/>
        <end position="72"/>
    </location>
</feature>
<dbReference type="Proteomes" id="UP000266673">
    <property type="component" value="Unassembled WGS sequence"/>
</dbReference>